<keyword evidence="1" id="KW-0175">Coiled coil</keyword>
<dbReference type="Proteomes" id="UP000695022">
    <property type="component" value="Unplaced"/>
</dbReference>
<dbReference type="PROSITE" id="PS51232">
    <property type="entry name" value="GBD_FH3"/>
    <property type="match status" value="1"/>
</dbReference>
<evidence type="ECO:0000256" key="2">
    <source>
        <dbReference type="SAM" id="MobiDB-lite"/>
    </source>
</evidence>
<dbReference type="Pfam" id="PF06367">
    <property type="entry name" value="Drf_FH3"/>
    <property type="match status" value="1"/>
</dbReference>
<keyword evidence="6" id="KW-1185">Reference proteome</keyword>
<dbReference type="InterPro" id="IPR014767">
    <property type="entry name" value="DAD_dom"/>
</dbReference>
<feature type="coiled-coil region" evidence="1">
    <location>
        <begin position="536"/>
        <end position="563"/>
    </location>
</feature>
<dbReference type="PROSITE" id="PS51231">
    <property type="entry name" value="DAD"/>
    <property type="match status" value="1"/>
</dbReference>
<protein>
    <submittedName>
        <fullName evidence="7">Disheveled-associated activator of morphogenesis 1-like isoform X1</fullName>
    </submittedName>
</protein>
<dbReference type="GeneID" id="106813712"/>
<dbReference type="RefSeq" id="XP_014673410.1">
    <property type="nucleotide sequence ID" value="XM_014817924.1"/>
</dbReference>
<feature type="coiled-coil region" evidence="1">
    <location>
        <begin position="950"/>
        <end position="984"/>
    </location>
</feature>
<organism evidence="6 7">
    <name type="scientific">Priapulus caudatus</name>
    <name type="common">Priapulid worm</name>
    <dbReference type="NCBI Taxonomy" id="37621"/>
    <lineage>
        <taxon>Eukaryota</taxon>
        <taxon>Metazoa</taxon>
        <taxon>Ecdysozoa</taxon>
        <taxon>Scalidophora</taxon>
        <taxon>Priapulida</taxon>
        <taxon>Priapulimorpha</taxon>
        <taxon>Priapulimorphida</taxon>
        <taxon>Priapulidae</taxon>
        <taxon>Priapulus</taxon>
    </lineage>
</organism>
<dbReference type="PANTHER" id="PTHR45725:SF1">
    <property type="entry name" value="DISHEVELLED ASSOCIATED ACTIVATOR OF MORPHOGENESIS, ISOFORM D"/>
    <property type="match status" value="1"/>
</dbReference>
<feature type="region of interest" description="Disordered" evidence="2">
    <location>
        <begin position="612"/>
        <end position="667"/>
    </location>
</feature>
<dbReference type="InterPro" id="IPR010472">
    <property type="entry name" value="FH3_dom"/>
</dbReference>
<feature type="compositionally biased region" description="Basic and acidic residues" evidence="2">
    <location>
        <begin position="1077"/>
        <end position="1106"/>
    </location>
</feature>
<dbReference type="SUPFAM" id="SSF101447">
    <property type="entry name" value="Formin homology 2 domain (FH2 domain)"/>
    <property type="match status" value="1"/>
</dbReference>
<dbReference type="InterPro" id="IPR014768">
    <property type="entry name" value="GBD/FH3_dom"/>
</dbReference>
<dbReference type="Gene3D" id="1.20.58.2220">
    <property type="entry name" value="Formin, FH2 domain"/>
    <property type="match status" value="1"/>
</dbReference>
<feature type="domain" description="GBD/FH3" evidence="4">
    <location>
        <begin position="138"/>
        <end position="509"/>
    </location>
</feature>
<feature type="compositionally biased region" description="Low complexity" evidence="2">
    <location>
        <begin position="1107"/>
        <end position="1117"/>
    </location>
</feature>
<dbReference type="InterPro" id="IPR015425">
    <property type="entry name" value="FH2_Formin"/>
</dbReference>
<feature type="region of interest" description="Disordered" evidence="2">
    <location>
        <begin position="1069"/>
        <end position="1126"/>
    </location>
</feature>
<evidence type="ECO:0000313" key="7">
    <source>
        <dbReference type="RefSeq" id="XP_014673410.1"/>
    </source>
</evidence>
<accession>A0ABM1EMI9</accession>
<evidence type="ECO:0000259" key="5">
    <source>
        <dbReference type="PROSITE" id="PS51444"/>
    </source>
</evidence>
<dbReference type="PROSITE" id="PS51444">
    <property type="entry name" value="FH2"/>
    <property type="match status" value="1"/>
</dbReference>
<dbReference type="Gene3D" id="1.10.238.150">
    <property type="entry name" value="Formin, FH3 diaphanous domain"/>
    <property type="match status" value="1"/>
</dbReference>
<dbReference type="SMART" id="SM01139">
    <property type="entry name" value="Drf_FH3"/>
    <property type="match status" value="1"/>
</dbReference>
<evidence type="ECO:0000256" key="1">
    <source>
        <dbReference type="SAM" id="Coils"/>
    </source>
</evidence>
<dbReference type="Pfam" id="PF06371">
    <property type="entry name" value="Drf_GBD"/>
    <property type="match status" value="1"/>
</dbReference>
<feature type="domain" description="DAD" evidence="3">
    <location>
        <begin position="1121"/>
        <end position="1159"/>
    </location>
</feature>
<feature type="compositionally biased region" description="Polar residues" evidence="2">
    <location>
        <begin position="120"/>
        <end position="138"/>
    </location>
</feature>
<reference evidence="7" key="1">
    <citation type="submission" date="2025-08" db="UniProtKB">
        <authorList>
            <consortium name="RefSeq"/>
        </authorList>
    </citation>
    <scope>IDENTIFICATION</scope>
</reference>
<feature type="domain" description="FH2" evidence="5">
    <location>
        <begin position="688"/>
        <end position="1089"/>
    </location>
</feature>
<evidence type="ECO:0000313" key="6">
    <source>
        <dbReference type="Proteomes" id="UP000695022"/>
    </source>
</evidence>
<dbReference type="InterPro" id="IPR051425">
    <property type="entry name" value="Formin_Homology"/>
</dbReference>
<feature type="compositionally biased region" description="Pro residues" evidence="2">
    <location>
        <begin position="619"/>
        <end position="657"/>
    </location>
</feature>
<dbReference type="PANTHER" id="PTHR45725">
    <property type="entry name" value="FORMIN HOMOLOGY 2 FAMILY MEMBER"/>
    <property type="match status" value="1"/>
</dbReference>
<dbReference type="InterPro" id="IPR016024">
    <property type="entry name" value="ARM-type_fold"/>
</dbReference>
<dbReference type="SMART" id="SM00498">
    <property type="entry name" value="FH2"/>
    <property type="match status" value="1"/>
</dbReference>
<gene>
    <name evidence="7" type="primary">LOC106813712</name>
</gene>
<name>A0ABM1EMI9_PRICU</name>
<sequence length="1188" mass="134356">MSQYLDNLRGFVLRHTPFTKGSEDTKPPMQDSLTPEDRRRIMESMSNLSAFSSTLNLDALSPGSNGKYCGALQSLVLPTDSHSSKSDSLEEMPRGPGLARVLCCLRGYHAPALTRAWGSPASSRRSVETQSTTDSATMSMPDEEELNSKFSELVDELDLAPPNREAMLNLSIEKKWQIYCSKRKEQDETNSRNLPDYYIDRVGALSLLLFPQDAQEIRVRTELVESLKTALRTQPMSFVIRFFQLGGLSCLLNFLSNMDYETSQSSIHTSVIGCIKALMNNSQGRAHVLAHSACINTIAQSLSTESVRTKIAVMEMLGGLLLVPGGHRGVLDAMYHYQGYACERARFQSLVHDLGRTTGVYKEEVSLKTAIMSFVNAAINYGPGKDCLEYRVHLRYEFLMVGIYPILEKLQGHENGALDRHVSFFEMVRREDEREMARRFEDVQIDSLSATSIFDGLRRKLSHTAAYPIFLSVLQHFLLMPLDSNCSPYRWQLIDRLVQQIVLQSHQMTTSDIDDMDKTLHIMDVEEKVTGNSHQIEGFQRQNTELSTELRCKQQQLEEFSIEKESLCQSLDLVKALLDRETLDHMASRQKLSEANSFISRSQAMVAAPEPPLADITHTPPPIQAPPPSPPPPTAPPPPPPPPPPGPPPPPPPPRPPSASRLMQTPAGSSPELLKIEEQQTQTAAAKKKNIPTPNTPLKSFNWSKLHETQVKGTVWTEINEEKLYSNLNLVEFERNFSAYQRHDSTSDDCKSPIRRSKELSVIDGRRAQNCTIMLSKLRMTNPEVTAVIMDMDRDDLISKDLCEQMLKFVPTSEEVAMLDEQSHELESMARADSFLYDMSHIVHYEDRLKALCYRKKFAERVSDIRPKLDGVRQVSKEVYRSKRLRRILELVLAFGNFMNRGQRGNAVGFKISSLNRMVDTKSSLDKNVTLLHYMVETMEQQFPDLVQVLEELQHVSVAAKVNLAELEKELSVLQSGLKDLDEEVHFHKCEGKEDKNIAKRDKFVPVMSSFTKEASSSLADLDERMSRSKQWFERACKLFGEDSKIIQPDEFYGILDQFFTSLREAKMDNSNAKRKRMEEERRAVMEQEQRKKKEEARKKQRERSMSAEASSSRGGSTVAGQPEEGEFDNLISVLRTGDVFGDDLMLQLSQKRRKRSGAGTSILKASALSFSGNMDRERTVVLNKAQS</sequence>
<dbReference type="SMART" id="SM01140">
    <property type="entry name" value="Drf_GBD"/>
    <property type="match status" value="1"/>
</dbReference>
<dbReference type="Gene3D" id="1.25.10.10">
    <property type="entry name" value="Leucine-rich Repeat Variant"/>
    <property type="match status" value="1"/>
</dbReference>
<evidence type="ECO:0000259" key="3">
    <source>
        <dbReference type="PROSITE" id="PS51231"/>
    </source>
</evidence>
<proteinExistence type="predicted"/>
<evidence type="ECO:0000259" key="4">
    <source>
        <dbReference type="PROSITE" id="PS51232"/>
    </source>
</evidence>
<dbReference type="SUPFAM" id="SSF48371">
    <property type="entry name" value="ARM repeat"/>
    <property type="match status" value="1"/>
</dbReference>
<dbReference type="InterPro" id="IPR042201">
    <property type="entry name" value="FH2_Formin_sf"/>
</dbReference>
<feature type="region of interest" description="Disordered" evidence="2">
    <location>
        <begin position="679"/>
        <end position="700"/>
    </location>
</feature>
<feature type="region of interest" description="Disordered" evidence="2">
    <location>
        <begin position="119"/>
        <end position="145"/>
    </location>
</feature>
<dbReference type="InterPro" id="IPR010473">
    <property type="entry name" value="GTPase-bd"/>
</dbReference>
<dbReference type="InterPro" id="IPR011989">
    <property type="entry name" value="ARM-like"/>
</dbReference>
<dbReference type="Pfam" id="PF02181">
    <property type="entry name" value="FH2"/>
    <property type="match status" value="1"/>
</dbReference>